<dbReference type="OMA" id="TPLRNNW"/>
<keyword evidence="4" id="KW-0539">Nucleus</keyword>
<dbReference type="InterPro" id="IPR055211">
    <property type="entry name" value="KH_PNO1_2nd"/>
</dbReference>
<dbReference type="Pfam" id="PF22891">
    <property type="entry name" value="KH_PNO1_2nd"/>
    <property type="match status" value="1"/>
</dbReference>
<accession>M2XJX3</accession>
<feature type="domain" description="PNO1 second type I KH" evidence="5">
    <location>
        <begin position="124"/>
        <end position="207"/>
    </location>
</feature>
<dbReference type="GeneID" id="17089148"/>
<dbReference type="PANTHER" id="PTHR12826:SF13">
    <property type="entry name" value="RNA-BINDING PROTEIN PNO1"/>
    <property type="match status" value="1"/>
</dbReference>
<evidence type="ECO:0000256" key="1">
    <source>
        <dbReference type="ARBA" id="ARBA00004604"/>
    </source>
</evidence>
<dbReference type="RefSeq" id="XP_005706937.1">
    <property type="nucleotide sequence ID" value="XM_005706880.1"/>
</dbReference>
<dbReference type="STRING" id="130081.M2XJX3"/>
<name>M2XJX3_GALSU</name>
<dbReference type="PANTHER" id="PTHR12826">
    <property type="entry name" value="RIBONUCLEASE Y"/>
    <property type="match status" value="1"/>
</dbReference>
<evidence type="ECO:0000256" key="3">
    <source>
        <dbReference type="ARBA" id="ARBA00022884"/>
    </source>
</evidence>
<evidence type="ECO:0000256" key="4">
    <source>
        <dbReference type="ARBA" id="ARBA00023242"/>
    </source>
</evidence>
<keyword evidence="7" id="KW-1185">Reference proteome</keyword>
<keyword evidence="3" id="KW-0694">RNA-binding</keyword>
<dbReference type="InterPro" id="IPR036612">
    <property type="entry name" value="KH_dom_type_1_sf"/>
</dbReference>
<dbReference type="AlphaFoldDB" id="M2XJX3"/>
<dbReference type="Gene3D" id="3.30.1370.10">
    <property type="entry name" value="K Homology domain, type 1"/>
    <property type="match status" value="1"/>
</dbReference>
<dbReference type="CDD" id="cd22391">
    <property type="entry name" value="KH-I_PNO1_rpt1"/>
    <property type="match status" value="1"/>
</dbReference>
<dbReference type="InterPro" id="IPR055212">
    <property type="entry name" value="KH-I_PNO1_first"/>
</dbReference>
<dbReference type="GO" id="GO:0005730">
    <property type="term" value="C:nucleolus"/>
    <property type="evidence" value="ECO:0007669"/>
    <property type="project" value="UniProtKB-SubCell"/>
</dbReference>
<gene>
    <name evidence="6" type="ORF">Gasu_23220</name>
</gene>
<dbReference type="Gramene" id="EME30417">
    <property type="protein sequence ID" value="EME30417"/>
    <property type="gene ID" value="Gasu_23220"/>
</dbReference>
<evidence type="ECO:0000259" key="5">
    <source>
        <dbReference type="Pfam" id="PF22891"/>
    </source>
</evidence>
<evidence type="ECO:0000256" key="2">
    <source>
        <dbReference type="ARBA" id="ARBA00007515"/>
    </source>
</evidence>
<evidence type="ECO:0000313" key="6">
    <source>
        <dbReference type="EMBL" id="EME30417.1"/>
    </source>
</evidence>
<protein>
    <submittedName>
        <fullName evidence="6">RNA-binding protein PNO1</fullName>
    </submittedName>
</protein>
<dbReference type="KEGG" id="gsl:Gasu_23220"/>
<dbReference type="Proteomes" id="UP000030680">
    <property type="component" value="Unassembled WGS sequence"/>
</dbReference>
<dbReference type="OrthoDB" id="1932641at2759"/>
<dbReference type="FunFam" id="3.30.1370.10:FF:000048">
    <property type="entry name" value="RNA-binding protein PNO1 isoform X2"/>
    <property type="match status" value="1"/>
</dbReference>
<reference evidence="7" key="1">
    <citation type="journal article" date="2013" name="Science">
        <title>Gene transfer from bacteria and archaea facilitated evolution of an extremophilic eukaryote.</title>
        <authorList>
            <person name="Schonknecht G."/>
            <person name="Chen W.H."/>
            <person name="Ternes C.M."/>
            <person name="Barbier G.G."/>
            <person name="Shrestha R.P."/>
            <person name="Stanke M."/>
            <person name="Brautigam A."/>
            <person name="Baker B.J."/>
            <person name="Banfield J.F."/>
            <person name="Garavito R.M."/>
            <person name="Carr K."/>
            <person name="Wilkerson C."/>
            <person name="Rensing S.A."/>
            <person name="Gagneul D."/>
            <person name="Dickenson N.E."/>
            <person name="Oesterhelt C."/>
            <person name="Lercher M.J."/>
            <person name="Weber A.P."/>
        </authorList>
    </citation>
    <scope>NUCLEOTIDE SEQUENCE [LARGE SCALE GENOMIC DNA]</scope>
    <source>
        <strain evidence="7">074W</strain>
    </source>
</reference>
<comment type="subcellular location">
    <subcellularLocation>
        <location evidence="1">Nucleus</location>
        <location evidence="1">Nucleolus</location>
    </subcellularLocation>
</comment>
<comment type="similarity">
    <text evidence="2">Belongs to the PNO1 family.</text>
</comment>
<dbReference type="GO" id="GO:0003723">
    <property type="term" value="F:RNA binding"/>
    <property type="evidence" value="ECO:0007669"/>
    <property type="project" value="UniProtKB-KW"/>
</dbReference>
<proteinExistence type="inferred from homology"/>
<dbReference type="SUPFAM" id="SSF54791">
    <property type="entry name" value="Eukaryotic type KH-domain (KH-domain type I)"/>
    <property type="match status" value="1"/>
</dbReference>
<dbReference type="eggNOG" id="KOG3273">
    <property type="taxonomic scope" value="Eukaryota"/>
</dbReference>
<evidence type="ECO:0000313" key="7">
    <source>
        <dbReference type="Proteomes" id="UP000030680"/>
    </source>
</evidence>
<dbReference type="FunFam" id="3.30.1370.10:FF:000009">
    <property type="entry name" value="RNA-binding protein PNO1"/>
    <property type="match status" value="1"/>
</dbReference>
<dbReference type="CDD" id="cd22392">
    <property type="entry name" value="KH-I_PNO1_rpt2"/>
    <property type="match status" value="1"/>
</dbReference>
<dbReference type="EMBL" id="KB454500">
    <property type="protein sequence ID" value="EME30417.1"/>
    <property type="molecule type" value="Genomic_DNA"/>
</dbReference>
<sequence>MSSIMAEKLTNNSKTVYKPKFPPIKERNRIATEQPEIRKIPVPANRYTPLKQSWLKIYEPLVKHLKLQVRMNLKSRMVELKNGPETDDYGALQKGEEFVRAFLVGFQVSDALALIRLDDLFLDTFEIRDVKPLHGDHHSRAIGRVAGKDGRMKFTIENATKTRIVLTDTRVHILGSYQNIQFAKNAVVSLILGSPPGKIHNKLRTIAARLNERF</sequence>
<organism evidence="6 7">
    <name type="scientific">Galdieria sulphuraria</name>
    <name type="common">Red alga</name>
    <dbReference type="NCBI Taxonomy" id="130081"/>
    <lineage>
        <taxon>Eukaryota</taxon>
        <taxon>Rhodophyta</taxon>
        <taxon>Bangiophyceae</taxon>
        <taxon>Galdieriales</taxon>
        <taxon>Galdieriaceae</taxon>
        <taxon>Galdieria</taxon>
    </lineage>
</organism>